<dbReference type="OrthoDB" id="9813126at2"/>
<evidence type="ECO:0008006" key="4">
    <source>
        <dbReference type="Google" id="ProtNLM"/>
    </source>
</evidence>
<name>A0A2T1K561_9GAMM</name>
<dbReference type="SUPFAM" id="SSF46689">
    <property type="entry name" value="Homeodomain-like"/>
    <property type="match status" value="1"/>
</dbReference>
<dbReference type="GO" id="GO:0006313">
    <property type="term" value="P:DNA transposition"/>
    <property type="evidence" value="ECO:0007669"/>
    <property type="project" value="InterPro"/>
</dbReference>
<organism evidence="2 3">
    <name type="scientific">Marinobacter fuscus</name>
    <dbReference type="NCBI Taxonomy" id="2109942"/>
    <lineage>
        <taxon>Bacteria</taxon>
        <taxon>Pseudomonadati</taxon>
        <taxon>Pseudomonadota</taxon>
        <taxon>Gammaproteobacteria</taxon>
        <taxon>Pseudomonadales</taxon>
        <taxon>Marinobacteraceae</taxon>
        <taxon>Marinobacter</taxon>
    </lineage>
</organism>
<dbReference type="EMBL" id="PXNP01000104">
    <property type="protein sequence ID" value="PSF05178.1"/>
    <property type="molecule type" value="Genomic_DNA"/>
</dbReference>
<dbReference type="InterPro" id="IPR002514">
    <property type="entry name" value="Transposase_8"/>
</dbReference>
<evidence type="ECO:0000256" key="1">
    <source>
        <dbReference type="ARBA" id="ARBA00009964"/>
    </source>
</evidence>
<proteinExistence type="inferred from homology"/>
<evidence type="ECO:0000313" key="3">
    <source>
        <dbReference type="Proteomes" id="UP000239866"/>
    </source>
</evidence>
<keyword evidence="3" id="KW-1185">Reference proteome</keyword>
<accession>A0A2T1K561</accession>
<dbReference type="GO" id="GO:0003677">
    <property type="term" value="F:DNA binding"/>
    <property type="evidence" value="ECO:0007669"/>
    <property type="project" value="InterPro"/>
</dbReference>
<dbReference type="Proteomes" id="UP000239866">
    <property type="component" value="Unassembled WGS sequence"/>
</dbReference>
<reference evidence="2 3" key="1">
    <citation type="submission" date="2018-03" db="EMBL/GenBank/DDBJ databases">
        <title>Marinobacter brunus sp. nov., a marine bacterium of Gamma-proteobacteria isolated from the surface seawater of the South China Sea.</title>
        <authorList>
            <person name="Cheng H."/>
            <person name="Wu Y.-H."/>
            <person name="Xamxidin M."/>
            <person name="Xu X.-W."/>
        </authorList>
    </citation>
    <scope>NUCLEOTIDE SEQUENCE [LARGE SCALE GENOMIC DNA]</scope>
    <source>
        <strain evidence="2 3">NH169-3</strain>
    </source>
</reference>
<evidence type="ECO:0000313" key="2">
    <source>
        <dbReference type="EMBL" id="PSF05178.1"/>
    </source>
</evidence>
<comment type="caution">
    <text evidence="2">The sequence shown here is derived from an EMBL/GenBank/DDBJ whole genome shotgun (WGS) entry which is preliminary data.</text>
</comment>
<protein>
    <recommendedName>
        <fullName evidence="4">IS3 family transposase</fullName>
    </recommendedName>
</protein>
<dbReference type="InterPro" id="IPR009057">
    <property type="entry name" value="Homeodomain-like_sf"/>
</dbReference>
<sequence length="88" mass="9837">MLIVPRYSEERKAAVLAKLSPPQSMTISALSREEGISEQTLYNWRTQARKEGRPVPGSKAKSDQWSAEAKLATVIETAARRASYRVCE</sequence>
<dbReference type="Pfam" id="PF01527">
    <property type="entry name" value="HTH_Tnp_1"/>
    <property type="match status" value="1"/>
</dbReference>
<gene>
    <name evidence="2" type="ORF">C7H09_16395</name>
</gene>
<dbReference type="GO" id="GO:0004803">
    <property type="term" value="F:transposase activity"/>
    <property type="evidence" value="ECO:0007669"/>
    <property type="project" value="InterPro"/>
</dbReference>
<dbReference type="AlphaFoldDB" id="A0A2T1K561"/>
<comment type="similarity">
    <text evidence="1">Belongs to the transposase 8 family.</text>
</comment>